<name>A0A4S4LML0_9APHY</name>
<dbReference type="OrthoDB" id="2803957at2759"/>
<evidence type="ECO:0000256" key="1">
    <source>
        <dbReference type="SAM" id="MobiDB-lite"/>
    </source>
</evidence>
<dbReference type="InterPro" id="IPR046521">
    <property type="entry name" value="DUF6698"/>
</dbReference>
<evidence type="ECO:0000313" key="2">
    <source>
        <dbReference type="EMBL" id="THH13456.1"/>
    </source>
</evidence>
<feature type="compositionally biased region" description="Polar residues" evidence="1">
    <location>
        <begin position="249"/>
        <end position="260"/>
    </location>
</feature>
<dbReference type="AlphaFoldDB" id="A0A4S4LML0"/>
<organism evidence="2 3">
    <name type="scientific">Antrodiella citrinella</name>
    <dbReference type="NCBI Taxonomy" id="2447956"/>
    <lineage>
        <taxon>Eukaryota</taxon>
        <taxon>Fungi</taxon>
        <taxon>Dikarya</taxon>
        <taxon>Basidiomycota</taxon>
        <taxon>Agaricomycotina</taxon>
        <taxon>Agaricomycetes</taxon>
        <taxon>Polyporales</taxon>
        <taxon>Steccherinaceae</taxon>
        <taxon>Antrodiella</taxon>
    </lineage>
</organism>
<protein>
    <recommendedName>
        <fullName evidence="4">Fungal-type protein kinase domain-containing protein</fullName>
    </recommendedName>
</protein>
<proteinExistence type="predicted"/>
<feature type="region of interest" description="Disordered" evidence="1">
    <location>
        <begin position="249"/>
        <end position="271"/>
    </location>
</feature>
<dbReference type="Pfam" id="PF20414">
    <property type="entry name" value="DUF6698"/>
    <property type="match status" value="1"/>
</dbReference>
<dbReference type="EMBL" id="SGPM01001067">
    <property type="protein sequence ID" value="THH13456.1"/>
    <property type="molecule type" value="Genomic_DNA"/>
</dbReference>
<accession>A0A4S4LML0</accession>
<comment type="caution">
    <text evidence="2">The sequence shown here is derived from an EMBL/GenBank/DDBJ whole genome shotgun (WGS) entry which is preliminary data.</text>
</comment>
<reference evidence="2 3" key="1">
    <citation type="submission" date="2019-02" db="EMBL/GenBank/DDBJ databases">
        <title>Genome sequencing of the rare red list fungi Antrodiella citrinella (Flaviporus citrinellus).</title>
        <authorList>
            <person name="Buettner E."/>
            <person name="Kellner H."/>
        </authorList>
    </citation>
    <scope>NUCLEOTIDE SEQUENCE [LARGE SCALE GENOMIC DNA]</scope>
    <source>
        <strain evidence="2 3">DSM 108506</strain>
    </source>
</reference>
<keyword evidence="3" id="KW-1185">Reference proteome</keyword>
<sequence length="271" mass="30434">MFKIPGNEPAFVDLLQYMDTKAREARTNDLGSLRYDAMSYLVPYEGFSAPSPSDRDKTQRGFWNVVTGRMLCPALTLAEFDADPAAFCCEVRSGEIEITHKDYPSFLYDLDEEASEVDGLLKGPFLVACFRHVFTGGRTAAKRGDGPSSGKATIAQINMMSRVHPRHIAYIATLARFLLSSQHSWDANDHQFEGRAFYYEILGLFDGEGMPMSHKKWITDTLAWWDLRDRLAAVFSAMDDTEARMFVASQNPRTVDNNAQGEDREDANSDA</sequence>
<gene>
    <name evidence="2" type="ORF">EUX98_g9723</name>
</gene>
<dbReference type="Proteomes" id="UP000308730">
    <property type="component" value="Unassembled WGS sequence"/>
</dbReference>
<evidence type="ECO:0000313" key="3">
    <source>
        <dbReference type="Proteomes" id="UP000308730"/>
    </source>
</evidence>
<evidence type="ECO:0008006" key="4">
    <source>
        <dbReference type="Google" id="ProtNLM"/>
    </source>
</evidence>